<dbReference type="KEGG" id="vg:10722925"/>
<evidence type="ECO:0000313" key="1">
    <source>
        <dbReference type="EMBL" id="AEB00332.1"/>
    </source>
</evidence>
<dbReference type="InterPro" id="IPR007748">
    <property type="entry name" value="AcMNPV_Orf109"/>
</dbReference>
<organism evidence="1 2">
    <name type="scientific">Clostera anachoreta granulovirus</name>
    <dbReference type="NCBI Taxonomy" id="283675"/>
    <lineage>
        <taxon>Viruses</taxon>
        <taxon>Viruses incertae sedis</taxon>
        <taxon>Naldaviricetes</taxon>
        <taxon>Lefavirales</taxon>
        <taxon>Baculoviridae</taxon>
        <taxon>Betabaculovirus</taxon>
        <taxon>Betabaculovirus clanachoretae</taxon>
    </lineage>
</organism>
<dbReference type="GeneID" id="10722925"/>
<protein>
    <recommendedName>
        <fullName evidence="3">Odv-ec43</fullName>
    </recommendedName>
</protein>
<proteinExistence type="predicted"/>
<reference evidence="1 2" key="1">
    <citation type="journal article" date="2011" name="Arch. Virol.">
        <title>Genomic sequencing and analysis of Clostera anachoreta granulovirus.</title>
        <authorList>
            <person name="Liang Z."/>
            <person name="Zhang X."/>
            <person name="Yin X."/>
            <person name="Cao S."/>
            <person name="Xu F."/>
        </authorList>
    </citation>
    <scope>NUCLEOTIDE SEQUENCE [LARGE SCALE GENOMIC DNA]</scope>
    <source>
        <strain evidence="1">ClanGV-HBHN</strain>
    </source>
</reference>
<dbReference type="OrthoDB" id="5447at10239"/>
<dbReference type="RefSeq" id="YP_004376252.1">
    <property type="nucleotide sequence ID" value="NC_015398.1"/>
</dbReference>
<dbReference type="Proteomes" id="UP000203549">
    <property type="component" value="Segment"/>
</dbReference>
<evidence type="ECO:0008006" key="3">
    <source>
        <dbReference type="Google" id="ProtNLM"/>
    </source>
</evidence>
<accession>F4ZKS1</accession>
<evidence type="ECO:0000313" key="2">
    <source>
        <dbReference type="Proteomes" id="UP000203549"/>
    </source>
</evidence>
<dbReference type="EMBL" id="HQ116624">
    <property type="protein sequence ID" value="AEB00332.1"/>
    <property type="molecule type" value="Genomic_DNA"/>
</dbReference>
<dbReference type="Pfam" id="PF05054">
    <property type="entry name" value="AcMNPV_Ac109"/>
    <property type="match status" value="2"/>
</dbReference>
<keyword evidence="2" id="KW-1185">Reference proteome</keyword>
<sequence>MTPSSATQFNLYLKVRLHRHIMTCYSTLKVYISDAFIYFPYDAVVPQVSADGVTVSDRLTVFVSTFADEKVILRSALLNRFTNVRVIKYASNFEEDVEVTQGVVVYWNIIVPIKVVGVGTTQVFNVVLSDNLYTCDEIYVDANITHTLCPLQVDYSVGMVCLKGELAGDLMELGKTASLKNTKFIIHFDRETPLGVKILNVKRYLIALSKRTTRATVCVYLPYEELTTMHKELTWESTRRRIKSGVVSACNIVDRRSYKYILNALEIVGAATQEISALHRLVNVFTPLILRYHLVPDVFVELNRLTGEEKHVRLYCRNEAVAITNVGPVPLNMPTTSSAPFKHRPLTPPPESLYRELGTRNVFVHPPAYNYFL</sequence>
<name>F4ZKS1_9BBAC</name>